<evidence type="ECO:0000256" key="1">
    <source>
        <dbReference type="SAM" id="Phobius"/>
    </source>
</evidence>
<evidence type="ECO:0000313" key="2">
    <source>
        <dbReference type="EMBL" id="KAK0440852.1"/>
    </source>
</evidence>
<evidence type="ECO:0000313" key="3">
    <source>
        <dbReference type="Proteomes" id="UP001175226"/>
    </source>
</evidence>
<keyword evidence="1" id="KW-1133">Transmembrane helix</keyword>
<keyword evidence="1" id="KW-0472">Membrane</keyword>
<comment type="caution">
    <text evidence="2">The sequence shown here is derived from an EMBL/GenBank/DDBJ whole genome shotgun (WGS) entry which is preliminary data.</text>
</comment>
<feature type="transmembrane region" description="Helical" evidence="1">
    <location>
        <begin position="21"/>
        <end position="44"/>
    </location>
</feature>
<dbReference type="AlphaFoldDB" id="A0AA39MNI6"/>
<gene>
    <name evidence="2" type="ORF">EV421DRAFT_1815351</name>
</gene>
<name>A0AA39MNI6_9AGAR</name>
<proteinExistence type="predicted"/>
<dbReference type="Proteomes" id="UP001175226">
    <property type="component" value="Unassembled WGS sequence"/>
</dbReference>
<reference evidence="2" key="1">
    <citation type="submission" date="2023-06" db="EMBL/GenBank/DDBJ databases">
        <authorList>
            <consortium name="Lawrence Berkeley National Laboratory"/>
            <person name="Ahrendt S."/>
            <person name="Sahu N."/>
            <person name="Indic B."/>
            <person name="Wong-Bajracharya J."/>
            <person name="Merenyi Z."/>
            <person name="Ke H.-M."/>
            <person name="Monk M."/>
            <person name="Kocsube S."/>
            <person name="Drula E."/>
            <person name="Lipzen A."/>
            <person name="Balint B."/>
            <person name="Henrissat B."/>
            <person name="Andreopoulos B."/>
            <person name="Martin F.M."/>
            <person name="Harder C.B."/>
            <person name="Rigling D."/>
            <person name="Ford K.L."/>
            <person name="Foster G.D."/>
            <person name="Pangilinan J."/>
            <person name="Papanicolaou A."/>
            <person name="Barry K."/>
            <person name="LaButti K."/>
            <person name="Viragh M."/>
            <person name="Koriabine M."/>
            <person name="Yan M."/>
            <person name="Riley R."/>
            <person name="Champramary S."/>
            <person name="Plett K.L."/>
            <person name="Tsai I.J."/>
            <person name="Slot J."/>
            <person name="Sipos G."/>
            <person name="Plett J."/>
            <person name="Nagy L.G."/>
            <person name="Grigoriev I.V."/>
        </authorList>
    </citation>
    <scope>NUCLEOTIDE SEQUENCE</scope>
    <source>
        <strain evidence="2">FPL87.14</strain>
    </source>
</reference>
<protein>
    <submittedName>
        <fullName evidence="2">Uncharacterized protein</fullName>
    </submittedName>
</protein>
<dbReference type="EMBL" id="JAUEPT010000032">
    <property type="protein sequence ID" value="KAK0440852.1"/>
    <property type="molecule type" value="Genomic_DNA"/>
</dbReference>
<keyword evidence="3" id="KW-1185">Reference proteome</keyword>
<accession>A0AA39MNI6</accession>
<keyword evidence="1" id="KW-0812">Transmembrane</keyword>
<organism evidence="2 3">
    <name type="scientific">Armillaria borealis</name>
    <dbReference type="NCBI Taxonomy" id="47425"/>
    <lineage>
        <taxon>Eukaryota</taxon>
        <taxon>Fungi</taxon>
        <taxon>Dikarya</taxon>
        <taxon>Basidiomycota</taxon>
        <taxon>Agaricomycotina</taxon>
        <taxon>Agaricomycetes</taxon>
        <taxon>Agaricomycetidae</taxon>
        <taxon>Agaricales</taxon>
        <taxon>Marasmiineae</taxon>
        <taxon>Physalacriaceae</taxon>
        <taxon>Armillaria</taxon>
    </lineage>
</organism>
<sequence>MARNLFQWNKGYDTRHPSWKTGIIGLFVTLKTDPMIILLCPMFFDSNWVYTWHQCPPSFSGSI</sequence>